<keyword evidence="2" id="KW-0482">Metalloprotease</keyword>
<organism evidence="2 3">
    <name type="scientific">Flagellimonas iocasae</name>
    <dbReference type="NCBI Taxonomy" id="2055905"/>
    <lineage>
        <taxon>Bacteria</taxon>
        <taxon>Pseudomonadati</taxon>
        <taxon>Bacteroidota</taxon>
        <taxon>Flavobacteriia</taxon>
        <taxon>Flavobacteriales</taxon>
        <taxon>Flavobacteriaceae</taxon>
        <taxon>Flagellimonas</taxon>
    </lineage>
</organism>
<evidence type="ECO:0000313" key="2">
    <source>
        <dbReference type="EMBL" id="MFD2100973.1"/>
    </source>
</evidence>
<keyword evidence="3" id="KW-1185">Reference proteome</keyword>
<evidence type="ECO:0000259" key="1">
    <source>
        <dbReference type="Pfam" id="PF16313"/>
    </source>
</evidence>
<dbReference type="EMBL" id="JBHUHU010000005">
    <property type="protein sequence ID" value="MFD2100973.1"/>
    <property type="molecule type" value="Genomic_DNA"/>
</dbReference>
<feature type="domain" description="EcxA zinc-binding" evidence="1">
    <location>
        <begin position="374"/>
        <end position="681"/>
    </location>
</feature>
<evidence type="ECO:0000313" key="3">
    <source>
        <dbReference type="Proteomes" id="UP001597342"/>
    </source>
</evidence>
<dbReference type="Pfam" id="PF16313">
    <property type="entry name" value="DUF4953"/>
    <property type="match status" value="1"/>
</dbReference>
<dbReference type="PANTHER" id="PTHR38478:SF1">
    <property type="entry name" value="ZINC DEPENDENT METALLOPROTEASE DOMAIN LIPOPROTEIN"/>
    <property type="match status" value="1"/>
</dbReference>
<name>A0ABW4Y361_9FLAO</name>
<keyword evidence="2" id="KW-0645">Protease</keyword>
<dbReference type="RefSeq" id="WP_379831589.1">
    <property type="nucleotide sequence ID" value="NZ_JBHUHU010000005.1"/>
</dbReference>
<dbReference type="GO" id="GO:0008237">
    <property type="term" value="F:metallopeptidase activity"/>
    <property type="evidence" value="ECO:0007669"/>
    <property type="project" value="UniProtKB-KW"/>
</dbReference>
<dbReference type="Proteomes" id="UP001597342">
    <property type="component" value="Unassembled WGS sequence"/>
</dbReference>
<sequence length="768" mass="89286">MKHFFVFVVLMALPRMLSANEHNQRSVYGKGLSIEERKSPFLTTRIEDDQILLTIPEEILEKPMMFVRHDHGNQPKFMQVVWSMERDKILLKVPSLWSTSGITLPIKPRLDVTDNILAVFPLVHTNRAQASYTINITKLVMTQMIEWEPGFTETIVPEISLLMESKDFDDEVIIKVRRGLVLERSKISIPVYFGISGLPEPMKARRFDYRMGFYDEESTGIHFHLRNSLANISRWRLEKKHKDQKVSVPIKPITFLISPEVPKKWRPYIKAGIEEWLPAFESAGFKNALIVKEVDSLDEWQAHSIHSNVVQWSQKKYLRGSEYEDYGGTVAKIIDYRTGEVLRGDILMGASERSVMEQYFVRAAPLDKRAQQFPFPDSLTGRLFQVIAAHETGHIFGLKDGNYGEYTYPWDIMNDSTWLRNMGHTPSVMNYTRANNIAQPKDSIPPSLLLRRVGPTDRYNIQWAYAEFPEGISMEQEQRALEQIIGWQDTVPWYRFVNPTFEVLGPAASNEVVETNDPVRSTTLALKNLERVIALLPKVTKDQKDNARLDRLYEKTVTLWNDHMKHVMTLIGGYDVQYKSIGHDKNRYTPIPWEKQMEALEFLLANAFDPPEWLTNPDFYKGARYSTYTDRVMDYQSGLALELLMAPRLNRLEYLEDFLGQENLIKTYLSTLRYGLFSELYQGSEKADSRRLNLQSIYIKQLIRAIGQERTGYGLEERFYAYSDHMKALILEELMVLKKDMQKGMKRKGEDTMRWHWDLCIKKINGAL</sequence>
<dbReference type="InterPro" id="IPR032534">
    <property type="entry name" value="EcxA_zinc-bd"/>
</dbReference>
<accession>A0ABW4Y361</accession>
<comment type="caution">
    <text evidence="2">The sequence shown here is derived from an EMBL/GenBank/DDBJ whole genome shotgun (WGS) entry which is preliminary data.</text>
</comment>
<gene>
    <name evidence="2" type="ORF">ACFSJE_14385</name>
</gene>
<keyword evidence="2" id="KW-0378">Hydrolase</keyword>
<dbReference type="PANTHER" id="PTHR38478">
    <property type="entry name" value="PEPTIDASE M1A AND M12B"/>
    <property type="match status" value="1"/>
</dbReference>
<protein>
    <submittedName>
        <fullName evidence="2">Zinc-dependent metalloprotease</fullName>
    </submittedName>
</protein>
<proteinExistence type="predicted"/>
<dbReference type="SUPFAM" id="SSF55486">
    <property type="entry name" value="Metalloproteases ('zincins'), catalytic domain"/>
    <property type="match status" value="1"/>
</dbReference>
<reference evidence="3" key="1">
    <citation type="journal article" date="2019" name="Int. J. Syst. Evol. Microbiol.">
        <title>The Global Catalogue of Microorganisms (GCM) 10K type strain sequencing project: providing services to taxonomists for standard genome sequencing and annotation.</title>
        <authorList>
            <consortium name="The Broad Institute Genomics Platform"/>
            <consortium name="The Broad Institute Genome Sequencing Center for Infectious Disease"/>
            <person name="Wu L."/>
            <person name="Ma J."/>
        </authorList>
    </citation>
    <scope>NUCLEOTIDE SEQUENCE [LARGE SCALE GENOMIC DNA]</scope>
    <source>
        <strain evidence="3">JCM 3389</strain>
    </source>
</reference>